<evidence type="ECO:0000313" key="1">
    <source>
        <dbReference type="EMBL" id="OJD73063.1"/>
    </source>
</evidence>
<sequence length="65" mass="7843">MEKTKLIQLDDYHLAGFLFWFADSSCTVHYDMSKRVFFLNCFRSDISPMFSPTKMVRLFHLQRMN</sequence>
<evidence type="ECO:0000313" key="2">
    <source>
        <dbReference type="Proteomes" id="UP000182788"/>
    </source>
</evidence>
<name>A0A1J9V9G6_9BACI</name>
<proteinExistence type="predicted"/>
<accession>A0A1J9V9G6</accession>
<dbReference type="Proteomes" id="UP000182788">
    <property type="component" value="Unassembled WGS sequence"/>
</dbReference>
<protein>
    <submittedName>
        <fullName evidence="1">Uncharacterized protein</fullName>
    </submittedName>
</protein>
<dbReference type="AlphaFoldDB" id="A0A1J9V9G6"/>
<dbReference type="EMBL" id="MAOI01000133">
    <property type="protein sequence ID" value="OJD73063.1"/>
    <property type="molecule type" value="Genomic_DNA"/>
</dbReference>
<reference evidence="1 2" key="1">
    <citation type="submission" date="2016-06" db="EMBL/GenBank/DDBJ databases">
        <title>First insights into the genetic diversity and population structure of in the Bacillus cereus group bacteria from diverse marine environments.</title>
        <authorList>
            <person name="Liu Y."/>
            <person name="Lai Q."/>
            <person name="Shao Z."/>
        </authorList>
    </citation>
    <scope>NUCLEOTIDE SEQUENCE [LARGE SCALE GENOMIC DNA]</scope>
    <source>
        <strain evidence="1 2">NH24A2</strain>
    </source>
</reference>
<comment type="caution">
    <text evidence="1">The sequence shown here is derived from an EMBL/GenBank/DDBJ whole genome shotgun (WGS) entry which is preliminary data.</text>
</comment>
<organism evidence="1 2">
    <name type="scientific">Bacillus paramycoides</name>
    <dbReference type="NCBI Taxonomy" id="2026194"/>
    <lineage>
        <taxon>Bacteria</taxon>
        <taxon>Bacillati</taxon>
        <taxon>Bacillota</taxon>
        <taxon>Bacilli</taxon>
        <taxon>Bacillales</taxon>
        <taxon>Bacillaceae</taxon>
        <taxon>Bacillus</taxon>
        <taxon>Bacillus cereus group</taxon>
    </lineage>
</organism>
<gene>
    <name evidence="1" type="ORF">BAU28_18870</name>
</gene>